<dbReference type="SUPFAM" id="SSF49723">
    <property type="entry name" value="Lipase/lipooxygenase domain (PLAT/LH2 domain)"/>
    <property type="match status" value="1"/>
</dbReference>
<dbReference type="Proteomes" id="UP000085678">
    <property type="component" value="Unplaced"/>
</dbReference>
<dbReference type="PANTHER" id="PTHR11610">
    <property type="entry name" value="LIPASE"/>
    <property type="match status" value="1"/>
</dbReference>
<dbReference type="GO" id="GO:0016042">
    <property type="term" value="P:lipid catabolic process"/>
    <property type="evidence" value="ECO:0007669"/>
    <property type="project" value="TreeGrafter"/>
</dbReference>
<dbReference type="GO" id="GO:0004806">
    <property type="term" value="F:triacylglycerol lipase activity"/>
    <property type="evidence" value="ECO:0007669"/>
    <property type="project" value="InterPro"/>
</dbReference>
<dbReference type="GO" id="GO:0005615">
    <property type="term" value="C:extracellular space"/>
    <property type="evidence" value="ECO:0007669"/>
    <property type="project" value="TreeGrafter"/>
</dbReference>
<name>A0A1S3II26_LINAN</name>
<dbReference type="PIRSF" id="PIRSF000865">
    <property type="entry name" value="Lipoprotein_lipase_LIPH"/>
    <property type="match status" value="1"/>
</dbReference>
<keyword evidence="6" id="KW-0479">Metal-binding</keyword>
<comment type="caution">
    <text evidence="7">Lacks conserved residue(s) required for the propagation of feature annotation.</text>
</comment>
<dbReference type="KEGG" id="lak:106164429"/>
<dbReference type="GO" id="GO:0046872">
    <property type="term" value="F:metal ion binding"/>
    <property type="evidence" value="ECO:0007669"/>
    <property type="project" value="UniProtKB-KW"/>
</dbReference>
<dbReference type="InParanoid" id="A0A1S3II26"/>
<feature type="active site" description="Charge relay system" evidence="5">
    <location>
        <position position="213"/>
    </location>
</feature>
<dbReference type="InterPro" id="IPR002331">
    <property type="entry name" value="Lipase_panc"/>
</dbReference>
<evidence type="ECO:0000313" key="11">
    <source>
        <dbReference type="Proteomes" id="UP000085678"/>
    </source>
</evidence>
<evidence type="ECO:0000256" key="3">
    <source>
        <dbReference type="ARBA" id="ARBA00022525"/>
    </source>
</evidence>
<evidence type="ECO:0000256" key="1">
    <source>
        <dbReference type="ARBA" id="ARBA00004613"/>
    </source>
</evidence>
<protein>
    <submittedName>
        <fullName evidence="12">Pancreatic triacylglycerol lipase</fullName>
    </submittedName>
</protein>
<dbReference type="PRINTS" id="PR00823">
    <property type="entry name" value="PANCLIPASE"/>
</dbReference>
<dbReference type="InterPro" id="IPR033906">
    <property type="entry name" value="Lipase_N"/>
</dbReference>
<evidence type="ECO:0000313" key="12">
    <source>
        <dbReference type="RefSeq" id="XP_013397778.1"/>
    </source>
</evidence>
<dbReference type="Pfam" id="PF01477">
    <property type="entry name" value="PLAT"/>
    <property type="match status" value="1"/>
</dbReference>
<dbReference type="Pfam" id="PF00151">
    <property type="entry name" value="Lipase"/>
    <property type="match status" value="1"/>
</dbReference>
<keyword evidence="11" id="KW-1185">Reference proteome</keyword>
<evidence type="ECO:0000256" key="9">
    <source>
        <dbReference type="SAM" id="SignalP"/>
    </source>
</evidence>
<evidence type="ECO:0000256" key="4">
    <source>
        <dbReference type="ARBA" id="ARBA00023157"/>
    </source>
</evidence>
<dbReference type="PROSITE" id="PS50095">
    <property type="entry name" value="PLAT"/>
    <property type="match status" value="1"/>
</dbReference>
<dbReference type="SUPFAM" id="SSF53474">
    <property type="entry name" value="alpha/beta-Hydrolases"/>
    <property type="match status" value="1"/>
</dbReference>
<comment type="similarity">
    <text evidence="2 8">Belongs to the AB hydrolase superfamily. Lipase family.</text>
</comment>
<keyword evidence="6" id="KW-0106">Calcium</keyword>
<evidence type="ECO:0000259" key="10">
    <source>
        <dbReference type="PROSITE" id="PS50095"/>
    </source>
</evidence>
<keyword evidence="9" id="KW-0732">Signal</keyword>
<feature type="binding site" evidence="6">
    <location>
        <position position="232"/>
    </location>
    <ligand>
        <name>Ca(2+)</name>
        <dbReference type="ChEBI" id="CHEBI:29108"/>
    </ligand>
</feature>
<feature type="active site" description="Nucleophile" evidence="5">
    <location>
        <position position="190"/>
    </location>
</feature>
<reference evidence="12" key="1">
    <citation type="submission" date="2025-08" db="UniProtKB">
        <authorList>
            <consortium name="RefSeq"/>
        </authorList>
    </citation>
    <scope>IDENTIFICATION</scope>
    <source>
        <tissue evidence="12">Gonads</tissue>
    </source>
</reference>
<evidence type="ECO:0000256" key="6">
    <source>
        <dbReference type="PIRSR" id="PIRSR000865-2"/>
    </source>
</evidence>
<comment type="subcellular location">
    <subcellularLocation>
        <location evidence="1">Secreted</location>
    </subcellularLocation>
</comment>
<dbReference type="InterPro" id="IPR016272">
    <property type="entry name" value="Lipase_LIPH"/>
</dbReference>
<feature type="active site" description="Charge relay system" evidence="5">
    <location>
        <position position="305"/>
    </location>
</feature>
<dbReference type="InterPro" id="IPR000734">
    <property type="entry name" value="TAG_lipase"/>
</dbReference>
<dbReference type="Gene3D" id="3.40.50.1820">
    <property type="entry name" value="alpha/beta hydrolase"/>
    <property type="match status" value="1"/>
</dbReference>
<dbReference type="FunFam" id="3.40.50.1820:FF:000033">
    <property type="entry name" value="Pancreatic triacylglycerol lipase"/>
    <property type="match status" value="1"/>
</dbReference>
<feature type="binding site" evidence="6">
    <location>
        <position position="229"/>
    </location>
    <ligand>
        <name>Ca(2+)</name>
        <dbReference type="ChEBI" id="CHEBI:29108"/>
    </ligand>
</feature>
<feature type="binding site" evidence="6">
    <location>
        <position position="227"/>
    </location>
    <ligand>
        <name>Ca(2+)</name>
        <dbReference type="ChEBI" id="CHEBI:29108"/>
    </ligand>
</feature>
<keyword evidence="4" id="KW-1015">Disulfide bond</keyword>
<evidence type="ECO:0000256" key="7">
    <source>
        <dbReference type="PROSITE-ProRule" id="PRU00152"/>
    </source>
</evidence>
<accession>A0A1S3II26</accession>
<sequence length="522" mass="57505">MRWTFMFVFGLWTLVHEPSVVHTKVYQVRRHTIVKRRVACYGVLGCFSTEGPFRNIPYRPLNLLPATRKSIGTKFSLFTHRSKIHADSLVADDASTVSKSLFSAAKETKMIVHGFIETGKEKWLHDMKDKLLLAGDYNVIIIDWGGGSFLPYTQATGNTRLVGAETALLIQTICNVTGARPESFHIIGHSLGAHLAGYAGERLKSLGRITGMDPADPYFSYTDKVVRLDPTDAKLVDVIHTDADHILSTLKASGGFGIEQPVGHLDFYPNGGSQQPGCEHTLSMMSEVFTAGLYNGGKKFFVCDHTRAHELFTDSVTSTCPFIGFKCNSYDEYKSGKCSSCGKWGCPQMGLNADKFPLAQLTGINNKFYLDTNGASPFCSYHYEVKVQVSQNMGAASERGTISLVLTGTKGTSEKIPLTESNVDISPGDVLVSKYSTSRDIGTLQSIAVSWVHSANLLKPWEWNLFGMRNPKISVWQIEVFAPAMNQRYSFCSKGEFLENNSPKTYNVASRSCSAQSNIVIG</sequence>
<dbReference type="RefSeq" id="XP_013397778.1">
    <property type="nucleotide sequence ID" value="XM_013542324.1"/>
</dbReference>
<gene>
    <name evidence="12" type="primary">LOC106164429</name>
</gene>
<dbReference type="CDD" id="cd00707">
    <property type="entry name" value="Pancreat_lipase_like"/>
    <property type="match status" value="1"/>
</dbReference>
<dbReference type="FunCoup" id="A0A1S3II26">
    <property type="interactions" value="22"/>
</dbReference>
<dbReference type="OrthoDB" id="199913at2759"/>
<dbReference type="InterPro" id="IPR029058">
    <property type="entry name" value="AB_hydrolase_fold"/>
</dbReference>
<dbReference type="Gene3D" id="2.60.60.20">
    <property type="entry name" value="PLAT/LH2 domain"/>
    <property type="match status" value="1"/>
</dbReference>
<dbReference type="InterPro" id="IPR013818">
    <property type="entry name" value="Lipase"/>
</dbReference>
<evidence type="ECO:0000256" key="8">
    <source>
        <dbReference type="RuleBase" id="RU004262"/>
    </source>
</evidence>
<evidence type="ECO:0000256" key="5">
    <source>
        <dbReference type="PIRSR" id="PIRSR000865-1"/>
    </source>
</evidence>
<dbReference type="InterPro" id="IPR001024">
    <property type="entry name" value="PLAT/LH2_dom"/>
</dbReference>
<dbReference type="GeneID" id="106164429"/>
<dbReference type="OMA" id="PGCSFGT"/>
<evidence type="ECO:0000256" key="2">
    <source>
        <dbReference type="ARBA" id="ARBA00010701"/>
    </source>
</evidence>
<feature type="signal peptide" evidence="9">
    <location>
        <begin position="1"/>
        <end position="23"/>
    </location>
</feature>
<keyword evidence="3" id="KW-0964">Secreted</keyword>
<dbReference type="PRINTS" id="PR00821">
    <property type="entry name" value="TAGLIPASE"/>
</dbReference>
<feature type="domain" description="PLAT" evidence="10">
    <location>
        <begin position="381"/>
        <end position="511"/>
    </location>
</feature>
<feature type="chain" id="PRO_5010193437" evidence="9">
    <location>
        <begin position="24"/>
        <end position="522"/>
    </location>
</feature>
<proteinExistence type="inferred from homology"/>
<dbReference type="STRING" id="7574.A0A1S3II26"/>
<dbReference type="InterPro" id="IPR036392">
    <property type="entry name" value="PLAT/LH2_dom_sf"/>
</dbReference>
<dbReference type="AlphaFoldDB" id="A0A1S3II26"/>
<organism evidence="11 12">
    <name type="scientific">Lingula anatina</name>
    <name type="common">Brachiopod</name>
    <name type="synonym">Lingula unguis</name>
    <dbReference type="NCBI Taxonomy" id="7574"/>
    <lineage>
        <taxon>Eukaryota</taxon>
        <taxon>Metazoa</taxon>
        <taxon>Spiralia</taxon>
        <taxon>Lophotrochozoa</taxon>
        <taxon>Brachiopoda</taxon>
        <taxon>Linguliformea</taxon>
        <taxon>Lingulata</taxon>
        <taxon>Lingulida</taxon>
        <taxon>Linguloidea</taxon>
        <taxon>Lingulidae</taxon>
        <taxon>Lingula</taxon>
    </lineage>
</organism>
<dbReference type="ESTHER" id="linun-a0a1s3ii26">
    <property type="family name" value="Pancreatic_lipase"/>
</dbReference>